<keyword evidence="2" id="KW-0433">Leucine-rich repeat</keyword>
<reference evidence="6" key="1">
    <citation type="submission" date="2022-03" db="EMBL/GenBank/DDBJ databases">
        <title>A functionally conserved STORR gene fusion in Papaver species that diverged 16.8 million years ago.</title>
        <authorList>
            <person name="Catania T."/>
        </authorList>
    </citation>
    <scope>NUCLEOTIDE SEQUENCE</scope>
    <source>
        <strain evidence="6">S-191538</strain>
    </source>
</reference>
<dbReference type="InterPro" id="IPR001611">
    <property type="entry name" value="Leu-rich_rpt"/>
</dbReference>
<comment type="subcellular location">
    <subcellularLocation>
        <location evidence="1">Cell envelope</location>
    </subcellularLocation>
</comment>
<evidence type="ECO:0000256" key="2">
    <source>
        <dbReference type="ARBA" id="ARBA00022614"/>
    </source>
</evidence>
<name>A0AA41RJV0_PAPNU</name>
<accession>A0AA41RJV0</accession>
<organism evidence="6 7">
    <name type="scientific">Papaver nudicaule</name>
    <name type="common">Iceland poppy</name>
    <dbReference type="NCBI Taxonomy" id="74823"/>
    <lineage>
        <taxon>Eukaryota</taxon>
        <taxon>Viridiplantae</taxon>
        <taxon>Streptophyta</taxon>
        <taxon>Embryophyta</taxon>
        <taxon>Tracheophyta</taxon>
        <taxon>Spermatophyta</taxon>
        <taxon>Magnoliopsida</taxon>
        <taxon>Ranunculales</taxon>
        <taxon>Papaveraceae</taxon>
        <taxon>Papaveroideae</taxon>
        <taxon>Papaver</taxon>
    </lineage>
</organism>
<dbReference type="AlphaFoldDB" id="A0AA41RJV0"/>
<sequence length="300" mass="33175">MNIKKSLNNPYEFVSWKPNTDCCKKWSAVNCDPKTNRVNELSWLISSSGELFGQISSSIGDLPYLETLVLRHLNITGTIPRSITKLKHLKELDLSDLSLSGPVPSFLNQLTALTYLDLSNNQFTGSIPPNLSDLEHIETIYLDANKLTGSIPESFGKFSRSMNLHLSQNQLSGQVPKSLGAVNFGAIVLSSNRLVGDASFLFNPNYGPTWYIGLSGNQFSFDLTKVKFPKGLIWFNISHNKIFGGIPEEMKLLDLQLFNVSYNNLCGKIPYGGKIQSFEASSFSHNKCLCGPPTVACRKG</sequence>
<dbReference type="PROSITE" id="PS51450">
    <property type="entry name" value="LRR"/>
    <property type="match status" value="1"/>
</dbReference>
<dbReference type="Pfam" id="PF13855">
    <property type="entry name" value="LRR_8"/>
    <property type="match status" value="1"/>
</dbReference>
<comment type="caution">
    <text evidence="6">The sequence shown here is derived from an EMBL/GenBank/DDBJ whole genome shotgun (WGS) entry which is preliminary data.</text>
</comment>
<evidence type="ECO:0000256" key="1">
    <source>
        <dbReference type="ARBA" id="ARBA00004196"/>
    </source>
</evidence>
<dbReference type="Pfam" id="PF08263">
    <property type="entry name" value="LRRNT_2"/>
    <property type="match status" value="1"/>
</dbReference>
<evidence type="ECO:0000259" key="5">
    <source>
        <dbReference type="Pfam" id="PF08263"/>
    </source>
</evidence>
<dbReference type="PANTHER" id="PTHR48059:SF25">
    <property type="entry name" value="LEUCINE-RICH REPEAT PROTEIN FLOR 1"/>
    <property type="match status" value="1"/>
</dbReference>
<dbReference type="PANTHER" id="PTHR48059">
    <property type="entry name" value="POLYGALACTURONASE INHIBITOR 1"/>
    <property type="match status" value="1"/>
</dbReference>
<feature type="domain" description="Leucine-rich repeat-containing N-terminal plant-type" evidence="5">
    <location>
        <begin position="2"/>
        <end position="32"/>
    </location>
</feature>
<evidence type="ECO:0000313" key="6">
    <source>
        <dbReference type="EMBL" id="MCL7021652.1"/>
    </source>
</evidence>
<dbReference type="InterPro" id="IPR032675">
    <property type="entry name" value="LRR_dom_sf"/>
</dbReference>
<keyword evidence="3" id="KW-0677">Repeat</keyword>
<evidence type="ECO:0000313" key="7">
    <source>
        <dbReference type="Proteomes" id="UP001177140"/>
    </source>
</evidence>
<dbReference type="Pfam" id="PF00560">
    <property type="entry name" value="LRR_1"/>
    <property type="match status" value="1"/>
</dbReference>
<gene>
    <name evidence="6" type="ORF">MKW94_023338</name>
</gene>
<dbReference type="EMBL" id="JAJJMA010002992">
    <property type="protein sequence ID" value="MCL7021652.1"/>
    <property type="molecule type" value="Genomic_DNA"/>
</dbReference>
<dbReference type="FunFam" id="3.80.10.10:FF:000186">
    <property type="entry name" value="LRR receptor-like serine/threonine-protein kinase ERECTA"/>
    <property type="match status" value="1"/>
</dbReference>
<evidence type="ECO:0000256" key="4">
    <source>
        <dbReference type="ARBA" id="ARBA00038043"/>
    </source>
</evidence>
<protein>
    <recommendedName>
        <fullName evidence="5">Leucine-rich repeat-containing N-terminal plant-type domain-containing protein</fullName>
    </recommendedName>
</protein>
<dbReference type="Gene3D" id="3.80.10.10">
    <property type="entry name" value="Ribonuclease Inhibitor"/>
    <property type="match status" value="1"/>
</dbReference>
<keyword evidence="7" id="KW-1185">Reference proteome</keyword>
<dbReference type="Proteomes" id="UP001177140">
    <property type="component" value="Unassembled WGS sequence"/>
</dbReference>
<dbReference type="SUPFAM" id="SSF52058">
    <property type="entry name" value="L domain-like"/>
    <property type="match status" value="1"/>
</dbReference>
<comment type="similarity">
    <text evidence="4">Belongs to the polygalacturonase-inhibiting protein family.</text>
</comment>
<evidence type="ECO:0000256" key="3">
    <source>
        <dbReference type="ARBA" id="ARBA00022737"/>
    </source>
</evidence>
<dbReference type="InterPro" id="IPR051848">
    <property type="entry name" value="PGIP"/>
</dbReference>
<proteinExistence type="inferred from homology"/>
<dbReference type="InterPro" id="IPR013210">
    <property type="entry name" value="LRR_N_plant-typ"/>
</dbReference>